<feature type="region of interest" description="Disordered" evidence="1">
    <location>
        <begin position="433"/>
        <end position="455"/>
    </location>
</feature>
<feature type="domain" description="DH" evidence="2">
    <location>
        <begin position="35"/>
        <end position="204"/>
    </location>
</feature>
<dbReference type="GO" id="GO:0005737">
    <property type="term" value="C:cytoplasm"/>
    <property type="evidence" value="ECO:0000318"/>
    <property type="project" value="GO_Central"/>
</dbReference>
<feature type="region of interest" description="Disordered" evidence="1">
    <location>
        <begin position="371"/>
        <end position="413"/>
    </location>
</feature>
<dbReference type="GeneID" id="10507707"/>
<dbReference type="Pfam" id="PF00612">
    <property type="entry name" value="IQ"/>
    <property type="match status" value="1"/>
</dbReference>
<dbReference type="OrthoDB" id="660555at2759"/>
<dbReference type="AlphaFoldDB" id="F0ZVT2"/>
<dbReference type="FunCoup" id="F0ZVT2">
    <property type="interactions" value="743"/>
</dbReference>
<feature type="compositionally biased region" description="Low complexity" evidence="1">
    <location>
        <begin position="541"/>
        <end position="558"/>
    </location>
</feature>
<dbReference type="InterPro" id="IPR000048">
    <property type="entry name" value="IQ_motif_EF-hand-BS"/>
</dbReference>
<feature type="compositionally biased region" description="Low complexity" evidence="1">
    <location>
        <begin position="404"/>
        <end position="413"/>
    </location>
</feature>
<dbReference type="STRING" id="5786.F0ZVT2"/>
<dbReference type="PROSITE" id="PS50010">
    <property type="entry name" value="DH_2"/>
    <property type="match status" value="1"/>
</dbReference>
<feature type="compositionally biased region" description="Polar residues" evidence="1">
    <location>
        <begin position="524"/>
        <end position="540"/>
    </location>
</feature>
<dbReference type="InterPro" id="IPR035899">
    <property type="entry name" value="DBL_dom_sf"/>
</dbReference>
<keyword evidence="4" id="KW-1185">Reference proteome</keyword>
<accession>F0ZVT2</accession>
<dbReference type="SUPFAM" id="SSF48065">
    <property type="entry name" value="DBL homology domain (DH-domain)"/>
    <property type="match status" value="1"/>
</dbReference>
<dbReference type="EMBL" id="GL871220">
    <property type="protein sequence ID" value="EGC31953.1"/>
    <property type="molecule type" value="Genomic_DNA"/>
</dbReference>
<gene>
    <name evidence="3" type="ORF">DICPUDRAFT_82194</name>
</gene>
<feature type="compositionally biased region" description="Polar residues" evidence="1">
    <location>
        <begin position="328"/>
        <end position="345"/>
    </location>
</feature>
<dbReference type="PANTHER" id="PTHR12673">
    <property type="entry name" value="FACIOGENITAL DYSPLASIA PROTEIN"/>
    <property type="match status" value="1"/>
</dbReference>
<feature type="compositionally biased region" description="Low complexity" evidence="1">
    <location>
        <begin position="505"/>
        <end position="518"/>
    </location>
</feature>
<feature type="region of interest" description="Disordered" evidence="1">
    <location>
        <begin position="321"/>
        <end position="357"/>
    </location>
</feature>
<organism evidence="3 4">
    <name type="scientific">Dictyostelium purpureum</name>
    <name type="common">Slime mold</name>
    <dbReference type="NCBI Taxonomy" id="5786"/>
    <lineage>
        <taxon>Eukaryota</taxon>
        <taxon>Amoebozoa</taxon>
        <taxon>Evosea</taxon>
        <taxon>Eumycetozoa</taxon>
        <taxon>Dictyostelia</taxon>
        <taxon>Dictyosteliales</taxon>
        <taxon>Dictyosteliaceae</taxon>
        <taxon>Dictyostelium</taxon>
    </lineage>
</organism>
<feature type="compositionally biased region" description="Low complexity" evidence="1">
    <location>
        <begin position="433"/>
        <end position="451"/>
    </location>
</feature>
<dbReference type="SMART" id="SM00015">
    <property type="entry name" value="IQ"/>
    <property type="match status" value="1"/>
</dbReference>
<dbReference type="RefSeq" id="XP_003291522.1">
    <property type="nucleotide sequence ID" value="XM_003291474.1"/>
</dbReference>
<dbReference type="InParanoid" id="F0ZVT2"/>
<evidence type="ECO:0000259" key="2">
    <source>
        <dbReference type="PROSITE" id="PS50010"/>
    </source>
</evidence>
<dbReference type="GO" id="GO:0005085">
    <property type="term" value="F:guanyl-nucleotide exchange factor activity"/>
    <property type="evidence" value="ECO:0000318"/>
    <property type="project" value="GO_Central"/>
</dbReference>
<dbReference type="CDD" id="cd00160">
    <property type="entry name" value="RhoGEF"/>
    <property type="match status" value="1"/>
</dbReference>
<evidence type="ECO:0000256" key="1">
    <source>
        <dbReference type="SAM" id="MobiDB-lite"/>
    </source>
</evidence>
<dbReference type="OMA" id="PRNSIAM"/>
<feature type="region of interest" description="Disordered" evidence="1">
    <location>
        <begin position="205"/>
        <end position="252"/>
    </location>
</feature>
<dbReference type="PANTHER" id="PTHR12673:SF262">
    <property type="entry name" value="RHOGEF DOMAIN-CONTAINING PROTEIN"/>
    <property type="match status" value="1"/>
</dbReference>
<dbReference type="Proteomes" id="UP000001064">
    <property type="component" value="Unassembled WGS sequence"/>
</dbReference>
<evidence type="ECO:0000313" key="3">
    <source>
        <dbReference type="EMBL" id="EGC31953.1"/>
    </source>
</evidence>
<dbReference type="KEGG" id="dpp:DICPUDRAFT_82194"/>
<proteinExistence type="predicted"/>
<feature type="compositionally biased region" description="Polar residues" evidence="1">
    <location>
        <begin position="387"/>
        <end position="402"/>
    </location>
</feature>
<evidence type="ECO:0000313" key="4">
    <source>
        <dbReference type="Proteomes" id="UP000001064"/>
    </source>
</evidence>
<dbReference type="PROSITE" id="PS50096">
    <property type="entry name" value="IQ"/>
    <property type="match status" value="1"/>
</dbReference>
<dbReference type="Gene3D" id="1.20.900.10">
    <property type="entry name" value="Dbl homology (DH) domain"/>
    <property type="match status" value="1"/>
</dbReference>
<dbReference type="InterPro" id="IPR000219">
    <property type="entry name" value="DH_dom"/>
</dbReference>
<dbReference type="Pfam" id="PF00621">
    <property type="entry name" value="RhoGEF"/>
    <property type="match status" value="1"/>
</dbReference>
<sequence>MGEIEIENSVIIIQKWVRGWLVRRQHIDFFKKIKIRKFVINEIIGTEKNYISKINHLLEHLKKPLLENSSYSKEIIYGIFSNIDEIRDLHIDIYNRLIEAKPLVITEVYLEMISKFTIYFPYVKNYNNAYKIYTELSEDEEFLSLAEQFAYLPSYLISPVQHTPRYIMLFSELTKNTNPQNPDHPNLSKLIQLIRDMAKQINDCITSNDNDEEDDIDINSFSKSSTSQSSNSRGNIMKRPASASSKRKPRNSIAMHKKAIDAVLSDSSGASANNDYSHLPSYLRPTLASSAWSRSKVEYSPSPKWRFSMSNSISDSFDPSIPLEPYTDKNSNSTPKKLTNNSSSLPPWRPASKSVSSVADNCTKITKKTLFTRPVSPPPKPNFHMPITSTAPSGSNGSNGKGIQQHQQPQTQQQAPILKPLQTLANNEIQLIPSSSSSSLKPPLSPSRNSPVYPFSNDKNIPIMEKISISDNNSTIIVNTNSTSVISSATITTTSVTSKSTTILSNKSSTTASTLTTKPGVKKSLSSTNIFSQTQPPTKGSSSNVTSSPISSSTTVNNHKSPEKTALSVVISTQ</sequence>
<dbReference type="InterPro" id="IPR051092">
    <property type="entry name" value="FYVE_RhoGEF_PH"/>
</dbReference>
<dbReference type="VEuPathDB" id="AmoebaDB:DICPUDRAFT_82194"/>
<dbReference type="SMART" id="SM00325">
    <property type="entry name" value="RhoGEF"/>
    <property type="match status" value="1"/>
</dbReference>
<dbReference type="eggNOG" id="KOG3519">
    <property type="taxonomic scope" value="Eukaryota"/>
</dbReference>
<feature type="compositionally biased region" description="Low complexity" evidence="1">
    <location>
        <begin position="218"/>
        <end position="232"/>
    </location>
</feature>
<reference evidence="4" key="1">
    <citation type="journal article" date="2011" name="Genome Biol.">
        <title>Comparative genomics of the social amoebae Dictyostelium discoideum and Dictyostelium purpureum.</title>
        <authorList>
            <consortium name="US DOE Joint Genome Institute (JGI-PGF)"/>
            <person name="Sucgang R."/>
            <person name="Kuo A."/>
            <person name="Tian X."/>
            <person name="Salerno W."/>
            <person name="Parikh A."/>
            <person name="Feasley C.L."/>
            <person name="Dalin E."/>
            <person name="Tu H."/>
            <person name="Huang E."/>
            <person name="Barry K."/>
            <person name="Lindquist E."/>
            <person name="Shapiro H."/>
            <person name="Bruce D."/>
            <person name="Schmutz J."/>
            <person name="Salamov A."/>
            <person name="Fey P."/>
            <person name="Gaudet P."/>
            <person name="Anjard C."/>
            <person name="Babu M.M."/>
            <person name="Basu S."/>
            <person name="Bushmanova Y."/>
            <person name="van der Wel H."/>
            <person name="Katoh-Kurasawa M."/>
            <person name="Dinh C."/>
            <person name="Coutinho P.M."/>
            <person name="Saito T."/>
            <person name="Elias M."/>
            <person name="Schaap P."/>
            <person name="Kay R.R."/>
            <person name="Henrissat B."/>
            <person name="Eichinger L."/>
            <person name="Rivero F."/>
            <person name="Putnam N.H."/>
            <person name="West C.M."/>
            <person name="Loomis W.F."/>
            <person name="Chisholm R.L."/>
            <person name="Shaulsky G."/>
            <person name="Strassmann J.E."/>
            <person name="Queller D.C."/>
            <person name="Kuspa A."/>
            <person name="Grigoriev I.V."/>
        </authorList>
    </citation>
    <scope>NUCLEOTIDE SEQUENCE [LARGE SCALE GENOMIC DNA]</scope>
    <source>
        <strain evidence="4">QSDP1</strain>
    </source>
</reference>
<feature type="region of interest" description="Disordered" evidence="1">
    <location>
        <begin position="505"/>
        <end position="574"/>
    </location>
</feature>
<name>F0ZVT2_DICPU</name>
<protein>
    <recommendedName>
        <fullName evidence="2">DH domain-containing protein</fullName>
    </recommendedName>
</protein>